<evidence type="ECO:0000313" key="2">
    <source>
        <dbReference type="EMBL" id="JAD82579.1"/>
    </source>
</evidence>
<feature type="compositionally biased region" description="Low complexity" evidence="1">
    <location>
        <begin position="28"/>
        <end position="39"/>
    </location>
</feature>
<protein>
    <submittedName>
        <fullName evidence="2">Uncharacterized protein</fullName>
    </submittedName>
</protein>
<accession>A0A0A9D1V1</accession>
<feature type="compositionally biased region" description="Low complexity" evidence="1">
    <location>
        <begin position="78"/>
        <end position="89"/>
    </location>
</feature>
<reference evidence="2" key="1">
    <citation type="submission" date="2014-09" db="EMBL/GenBank/DDBJ databases">
        <authorList>
            <person name="Magalhaes I.L.F."/>
            <person name="Oliveira U."/>
            <person name="Santos F.R."/>
            <person name="Vidigal T.H.D.A."/>
            <person name="Brescovit A.D."/>
            <person name="Santos A.J."/>
        </authorList>
    </citation>
    <scope>NUCLEOTIDE SEQUENCE</scope>
    <source>
        <tissue evidence="2">Shoot tissue taken approximately 20 cm above the soil surface</tissue>
    </source>
</reference>
<feature type="compositionally biased region" description="Polar residues" evidence="1">
    <location>
        <begin position="40"/>
        <end position="49"/>
    </location>
</feature>
<feature type="compositionally biased region" description="Polar residues" evidence="1">
    <location>
        <begin position="91"/>
        <end position="112"/>
    </location>
</feature>
<dbReference type="AlphaFoldDB" id="A0A0A9D1V1"/>
<sequence>MMMGSRLVLGLSFCPPEPGNGLPHVAKQPLLQQQPSLSLITKQDPQVPTGSRRRRSERRGRRGGRRGPQYEGGGGIRSRGWSSGSWARRPNPSSALWTGARNKNNGWVNRSPTGMEWDVGNDGRRRIS</sequence>
<feature type="compositionally biased region" description="Basic residues" evidence="1">
    <location>
        <begin position="51"/>
        <end position="65"/>
    </location>
</feature>
<evidence type="ECO:0000256" key="1">
    <source>
        <dbReference type="SAM" id="MobiDB-lite"/>
    </source>
</evidence>
<organism evidence="2">
    <name type="scientific">Arundo donax</name>
    <name type="common">Giant reed</name>
    <name type="synonym">Donax arundinaceus</name>
    <dbReference type="NCBI Taxonomy" id="35708"/>
    <lineage>
        <taxon>Eukaryota</taxon>
        <taxon>Viridiplantae</taxon>
        <taxon>Streptophyta</taxon>
        <taxon>Embryophyta</taxon>
        <taxon>Tracheophyta</taxon>
        <taxon>Spermatophyta</taxon>
        <taxon>Magnoliopsida</taxon>
        <taxon>Liliopsida</taxon>
        <taxon>Poales</taxon>
        <taxon>Poaceae</taxon>
        <taxon>PACMAD clade</taxon>
        <taxon>Arundinoideae</taxon>
        <taxon>Arundineae</taxon>
        <taxon>Arundo</taxon>
    </lineage>
</organism>
<name>A0A0A9D1V1_ARUDO</name>
<reference evidence="2" key="2">
    <citation type="journal article" date="2015" name="Data Brief">
        <title>Shoot transcriptome of the giant reed, Arundo donax.</title>
        <authorList>
            <person name="Barrero R.A."/>
            <person name="Guerrero F.D."/>
            <person name="Moolhuijzen P."/>
            <person name="Goolsby J.A."/>
            <person name="Tidwell J."/>
            <person name="Bellgard S.E."/>
            <person name="Bellgard M.I."/>
        </authorList>
    </citation>
    <scope>NUCLEOTIDE SEQUENCE</scope>
    <source>
        <tissue evidence="2">Shoot tissue taken approximately 20 cm above the soil surface</tissue>
    </source>
</reference>
<proteinExistence type="predicted"/>
<dbReference type="EMBL" id="GBRH01215316">
    <property type="protein sequence ID" value="JAD82579.1"/>
    <property type="molecule type" value="Transcribed_RNA"/>
</dbReference>
<feature type="region of interest" description="Disordered" evidence="1">
    <location>
        <begin position="19"/>
        <end position="128"/>
    </location>
</feature>